<dbReference type="InterPro" id="IPR013815">
    <property type="entry name" value="ATP_grasp_subdomain_1"/>
</dbReference>
<dbReference type="EC" id="6.3.1.21" evidence="8"/>
<dbReference type="GO" id="GO:0005829">
    <property type="term" value="C:cytosol"/>
    <property type="evidence" value="ECO:0007669"/>
    <property type="project" value="TreeGrafter"/>
</dbReference>
<dbReference type="InterPro" id="IPR003135">
    <property type="entry name" value="ATP-grasp_carboxylate-amine"/>
</dbReference>
<dbReference type="SUPFAM" id="SSF56059">
    <property type="entry name" value="Glutathione synthetase ATP-binding domain-like"/>
    <property type="match status" value="1"/>
</dbReference>
<evidence type="ECO:0000313" key="11">
    <source>
        <dbReference type="Proteomes" id="UP000501466"/>
    </source>
</evidence>
<comment type="catalytic activity">
    <reaction evidence="8">
        <text>N(1)-(5-phospho-beta-D-ribosyl)glycinamide + formate + ATP = N(2)-formyl-N(1)-(5-phospho-beta-D-ribosyl)glycinamide + ADP + phosphate + H(+)</text>
        <dbReference type="Rhea" id="RHEA:24829"/>
        <dbReference type="ChEBI" id="CHEBI:15378"/>
        <dbReference type="ChEBI" id="CHEBI:15740"/>
        <dbReference type="ChEBI" id="CHEBI:30616"/>
        <dbReference type="ChEBI" id="CHEBI:43474"/>
        <dbReference type="ChEBI" id="CHEBI:143788"/>
        <dbReference type="ChEBI" id="CHEBI:147286"/>
        <dbReference type="ChEBI" id="CHEBI:456216"/>
        <dbReference type="EC" id="6.3.1.21"/>
    </reaction>
</comment>
<dbReference type="Gene3D" id="3.30.1490.20">
    <property type="entry name" value="ATP-grasp fold, A domain"/>
    <property type="match status" value="1"/>
</dbReference>
<evidence type="ECO:0000256" key="5">
    <source>
        <dbReference type="ARBA" id="ARBA00022755"/>
    </source>
</evidence>
<evidence type="ECO:0000256" key="4">
    <source>
        <dbReference type="ARBA" id="ARBA00022741"/>
    </source>
</evidence>
<evidence type="ECO:0000256" key="7">
    <source>
        <dbReference type="ARBA" id="ARBA00022842"/>
    </source>
</evidence>
<keyword evidence="4 8" id="KW-0547">Nucleotide-binding</keyword>
<feature type="binding site" evidence="8">
    <location>
        <begin position="22"/>
        <end position="23"/>
    </location>
    <ligand>
        <name>N(1)-(5-phospho-beta-D-ribosyl)glycinamide</name>
        <dbReference type="ChEBI" id="CHEBI:143788"/>
    </ligand>
</feature>
<reference evidence="11" key="1">
    <citation type="submission" date="2019-11" db="EMBL/GenBank/DDBJ databases">
        <title>Isolation and characterization of two novel species in the genus Thiomicrorhabdus.</title>
        <authorList>
            <person name="Mochizuki J."/>
            <person name="Kojima H."/>
            <person name="Fukui M."/>
        </authorList>
    </citation>
    <scope>NUCLEOTIDE SEQUENCE [LARGE SCALE GENOMIC DNA]</scope>
    <source>
        <strain evidence="11">AkT22</strain>
    </source>
</reference>
<dbReference type="NCBIfam" id="NF006766">
    <property type="entry name" value="PRK09288.1"/>
    <property type="match status" value="1"/>
</dbReference>
<evidence type="ECO:0000256" key="3">
    <source>
        <dbReference type="ARBA" id="ARBA00022723"/>
    </source>
</evidence>
<comment type="subunit">
    <text evidence="1 8">Homodimer.</text>
</comment>
<sequence>MSTIGTPFSASATKILLLGSGELGKEVAIEAQRLGLEVIACDRYENAPAMQVADRSYTLSMLDGAALRKVIEAEKPDYIIPEIEAIATDTLAELEAEGFNIVPTAKATQLTMNREGIRRLAAETLGLQTSRFEFAATKADFDAAIERIGMPCVVKPIMSSSGKGQSVIKTAADIDQAWAYAQEGGRAGQGKVIIEGFVDFDYEITLLTIRHINGISFCAPIGHHQEDGDYRQSWQPHPMTAKALQSAEHMAKLVVNELCGEKGRGLFGVELFVKGDEVIFSEVSPRPHDTGMVTLISQDLSEFALHLRAILGLPIPNITQHGNCASSVILPTGHSTQTQFGNLADALNEPDTQIRLFGKPEIAGRRRMGVALARAETVELAVEKANRVAGKVTITF</sequence>
<feature type="binding site" evidence="8">
    <location>
        <position position="82"/>
    </location>
    <ligand>
        <name>N(1)-(5-phospho-beta-D-ribosyl)glycinamide</name>
        <dbReference type="ChEBI" id="CHEBI:143788"/>
    </ligand>
</feature>
<dbReference type="HAMAP" id="MF_01643">
    <property type="entry name" value="PurT"/>
    <property type="match status" value="1"/>
</dbReference>
<feature type="binding site" evidence="8">
    <location>
        <position position="359"/>
    </location>
    <ligand>
        <name>N(1)-(5-phospho-beta-D-ribosyl)glycinamide</name>
        <dbReference type="ChEBI" id="CHEBI:143788"/>
    </ligand>
</feature>
<feature type="domain" description="ATP-grasp" evidence="9">
    <location>
        <begin position="119"/>
        <end position="311"/>
    </location>
</feature>
<dbReference type="AlphaFoldDB" id="A0A6F8PQY1"/>
<gene>
    <name evidence="8 10" type="primary">purT</name>
    <name evidence="10" type="ORF">THMIRHAT_21830</name>
</gene>
<dbReference type="GO" id="GO:0004644">
    <property type="term" value="F:phosphoribosylglycinamide formyltransferase activity"/>
    <property type="evidence" value="ECO:0007669"/>
    <property type="project" value="UniProtKB-UniRule"/>
</dbReference>
<keyword evidence="7 8" id="KW-0460">Magnesium</keyword>
<dbReference type="PROSITE" id="PS50975">
    <property type="entry name" value="ATP_GRASP"/>
    <property type="match status" value="1"/>
</dbReference>
<feature type="binding site" evidence="8">
    <location>
        <begin position="160"/>
        <end position="165"/>
    </location>
    <ligand>
        <name>ATP</name>
        <dbReference type="ChEBI" id="CHEBI:30616"/>
    </ligand>
</feature>
<evidence type="ECO:0000256" key="1">
    <source>
        <dbReference type="ARBA" id="ARBA00011738"/>
    </source>
</evidence>
<dbReference type="SUPFAM" id="SSF52440">
    <property type="entry name" value="PreATP-grasp domain"/>
    <property type="match status" value="1"/>
</dbReference>
<feature type="binding site" evidence="8">
    <location>
        <position position="114"/>
    </location>
    <ligand>
        <name>ATP</name>
        <dbReference type="ChEBI" id="CHEBI:30616"/>
    </ligand>
</feature>
<dbReference type="KEGG" id="tzo:THMIRHAT_21830"/>
<evidence type="ECO:0000256" key="6">
    <source>
        <dbReference type="ARBA" id="ARBA00022840"/>
    </source>
</evidence>
<evidence type="ECO:0000256" key="2">
    <source>
        <dbReference type="ARBA" id="ARBA00022598"/>
    </source>
</evidence>
<feature type="binding site" evidence="8">
    <location>
        <position position="282"/>
    </location>
    <ligand>
        <name>Mg(2+)</name>
        <dbReference type="ChEBI" id="CHEBI:18420"/>
    </ligand>
</feature>
<dbReference type="InterPro" id="IPR016185">
    <property type="entry name" value="PreATP-grasp_dom_sf"/>
</dbReference>
<dbReference type="NCBIfam" id="TIGR01142">
    <property type="entry name" value="purT"/>
    <property type="match status" value="1"/>
</dbReference>
<evidence type="ECO:0000259" key="9">
    <source>
        <dbReference type="PROSITE" id="PS50975"/>
    </source>
</evidence>
<dbReference type="FunFam" id="3.40.50.20:FF:000007">
    <property type="entry name" value="Formate-dependent phosphoribosylglycinamide formyltransferase"/>
    <property type="match status" value="1"/>
</dbReference>
<protein>
    <recommendedName>
        <fullName evidence="8">Formate-dependent phosphoribosylglycinamide formyltransferase</fullName>
        <ecNumber evidence="8">6.3.1.21</ecNumber>
    </recommendedName>
    <alternativeName>
        <fullName evidence="8">5'-phosphoribosylglycinamide transformylase 2</fullName>
    </alternativeName>
    <alternativeName>
        <fullName evidence="8">Formate-dependent GAR transformylase</fullName>
    </alternativeName>
    <alternativeName>
        <fullName evidence="8">GAR transformylase 2</fullName>
        <shortName evidence="8">GART 2</shortName>
    </alternativeName>
    <alternativeName>
        <fullName evidence="8">Non-folate glycinamide ribonucleotide transformylase</fullName>
    </alternativeName>
    <alternativeName>
        <fullName evidence="8">Phosphoribosylglycinamide formyltransferase 2</fullName>
    </alternativeName>
</protein>
<comment type="similarity">
    <text evidence="8">Belongs to the PurK/PurT family.</text>
</comment>
<feature type="binding site" evidence="8">
    <location>
        <begin position="195"/>
        <end position="198"/>
    </location>
    <ligand>
        <name>ATP</name>
        <dbReference type="ChEBI" id="CHEBI:30616"/>
    </ligand>
</feature>
<dbReference type="Gene3D" id="3.40.50.20">
    <property type="match status" value="1"/>
</dbReference>
<keyword evidence="5 8" id="KW-0658">Purine biosynthesis</keyword>
<dbReference type="Pfam" id="PF22660">
    <property type="entry name" value="RS_preATP-grasp-like"/>
    <property type="match status" value="1"/>
</dbReference>
<dbReference type="FunFam" id="3.30.470.20:FF:000027">
    <property type="entry name" value="Formate-dependent phosphoribosylglycinamide formyltransferase"/>
    <property type="match status" value="1"/>
</dbReference>
<dbReference type="EMBL" id="AP021888">
    <property type="protein sequence ID" value="BBP44437.1"/>
    <property type="molecule type" value="Genomic_DNA"/>
</dbReference>
<evidence type="ECO:0000256" key="8">
    <source>
        <dbReference type="HAMAP-Rule" id="MF_01643"/>
    </source>
</evidence>
<dbReference type="GO" id="GO:0005524">
    <property type="term" value="F:ATP binding"/>
    <property type="evidence" value="ECO:0007669"/>
    <property type="project" value="UniProtKB-UniRule"/>
</dbReference>
<dbReference type="GO" id="GO:0006189">
    <property type="term" value="P:'de novo' IMP biosynthetic process"/>
    <property type="evidence" value="ECO:0007669"/>
    <property type="project" value="UniProtKB-UniRule"/>
</dbReference>
<dbReference type="UniPathway" id="UPA00074">
    <property type="reaction ID" value="UER00127"/>
</dbReference>
<feature type="binding site" evidence="8">
    <location>
        <position position="155"/>
    </location>
    <ligand>
        <name>ATP</name>
        <dbReference type="ChEBI" id="CHEBI:30616"/>
    </ligand>
</feature>
<comment type="function">
    <text evidence="8">Involved in the de novo purine biosynthesis. Catalyzes the transfer of formate to 5-phospho-ribosyl-glycinamide (GAR), producing 5-phospho-ribosyl-N-formylglycinamide (FGAR). Formate is provided by PurU via hydrolysis of 10-formyl-tetrahydrofolate.</text>
</comment>
<keyword evidence="10" id="KW-0808">Transferase</keyword>
<evidence type="ECO:0000313" key="10">
    <source>
        <dbReference type="EMBL" id="BBP44437.1"/>
    </source>
</evidence>
<accession>A0A6F8PQY1</accession>
<name>A0A6F8PQY1_9GAMM</name>
<dbReference type="Pfam" id="PF21244">
    <property type="entry name" value="PurT_C"/>
    <property type="match status" value="1"/>
</dbReference>
<feature type="binding site" evidence="8">
    <location>
        <begin position="366"/>
        <end position="367"/>
    </location>
    <ligand>
        <name>N(1)-(5-phospho-beta-D-ribosyl)glycinamide</name>
        <dbReference type="ChEBI" id="CHEBI:143788"/>
    </ligand>
</feature>
<dbReference type="InterPro" id="IPR011761">
    <property type="entry name" value="ATP-grasp"/>
</dbReference>
<dbReference type="Pfam" id="PF02222">
    <property type="entry name" value="ATP-grasp"/>
    <property type="match status" value="1"/>
</dbReference>
<dbReference type="InterPro" id="IPR011054">
    <property type="entry name" value="Rudment_hybrid_motif"/>
</dbReference>
<dbReference type="InterPro" id="IPR048740">
    <property type="entry name" value="PurT_C"/>
</dbReference>
<dbReference type="FunFam" id="3.30.1490.20:FF:000013">
    <property type="entry name" value="Formate-dependent phosphoribosylglycinamide formyltransferase"/>
    <property type="match status" value="1"/>
</dbReference>
<keyword evidence="6 8" id="KW-0067">ATP-binding</keyword>
<dbReference type="Gene3D" id="3.30.470.20">
    <property type="entry name" value="ATP-grasp fold, B domain"/>
    <property type="match status" value="1"/>
</dbReference>
<dbReference type="RefSeq" id="WP_173292151.1">
    <property type="nucleotide sequence ID" value="NZ_AP021888.1"/>
</dbReference>
<dbReference type="SUPFAM" id="SSF51246">
    <property type="entry name" value="Rudiment single hybrid motif"/>
    <property type="match status" value="1"/>
</dbReference>
<feature type="binding site" evidence="8">
    <location>
        <position position="203"/>
    </location>
    <ligand>
        <name>ATP</name>
        <dbReference type="ChEBI" id="CHEBI:30616"/>
    </ligand>
</feature>
<dbReference type="PANTHER" id="PTHR43055:SF1">
    <property type="entry name" value="FORMATE-DEPENDENT PHOSPHORIBOSYLGLYCINAMIDE FORMYLTRANSFERASE"/>
    <property type="match status" value="1"/>
</dbReference>
<organism evidence="10 11">
    <name type="scientific">Thiosulfativibrio zosterae</name>
    <dbReference type="NCBI Taxonomy" id="2675053"/>
    <lineage>
        <taxon>Bacteria</taxon>
        <taxon>Pseudomonadati</taxon>
        <taxon>Pseudomonadota</taxon>
        <taxon>Gammaproteobacteria</taxon>
        <taxon>Thiotrichales</taxon>
        <taxon>Piscirickettsiaceae</taxon>
        <taxon>Thiosulfativibrio</taxon>
    </lineage>
</organism>
<keyword evidence="2 8" id="KW-0436">Ligase</keyword>
<dbReference type="PANTHER" id="PTHR43055">
    <property type="entry name" value="FORMATE-DEPENDENT PHOSPHORIBOSYLGLYCINAMIDE FORMYLTRANSFERASE"/>
    <property type="match status" value="1"/>
</dbReference>
<dbReference type="Proteomes" id="UP000501466">
    <property type="component" value="Chromosome"/>
</dbReference>
<dbReference type="GO" id="GO:0043815">
    <property type="term" value="F:phosphoribosylglycinamide formyltransferase 2 activity"/>
    <property type="evidence" value="ECO:0007669"/>
    <property type="project" value="UniProtKB-UniRule"/>
</dbReference>
<dbReference type="InterPro" id="IPR005862">
    <property type="entry name" value="PurT"/>
</dbReference>
<keyword evidence="11" id="KW-1185">Reference proteome</keyword>
<feature type="binding site" evidence="8">
    <location>
        <position position="289"/>
    </location>
    <ligand>
        <name>N(1)-(5-phospho-beta-D-ribosyl)glycinamide</name>
        <dbReference type="ChEBI" id="CHEBI:143788"/>
    </ligand>
</feature>
<keyword evidence="3 8" id="KW-0479">Metal-binding</keyword>
<feature type="binding site" evidence="8">
    <location>
        <position position="270"/>
    </location>
    <ligand>
        <name>Mg(2+)</name>
        <dbReference type="ChEBI" id="CHEBI:18420"/>
    </ligand>
</feature>
<comment type="pathway">
    <text evidence="8">Purine metabolism; IMP biosynthesis via de novo pathway; N(2)-formyl-N(1)-(5-phospho-D-ribosyl)glycinamide from N(1)-(5-phospho-D-ribosyl)glycinamide (formate route): step 1/1.</text>
</comment>
<proteinExistence type="inferred from homology"/>
<dbReference type="GO" id="GO:0000287">
    <property type="term" value="F:magnesium ion binding"/>
    <property type="evidence" value="ECO:0007669"/>
    <property type="project" value="UniProtKB-UniRule"/>
</dbReference>
<dbReference type="InterPro" id="IPR054350">
    <property type="entry name" value="PurT/PurK_preATP-grasp"/>
</dbReference>